<dbReference type="InterPro" id="IPR004365">
    <property type="entry name" value="NA-bd_OB_tRNA"/>
</dbReference>
<name>A0A494YWR7_9BACI</name>
<dbReference type="EMBL" id="RBZO01000019">
    <property type="protein sequence ID" value="RKQ14669.1"/>
    <property type="molecule type" value="Genomic_DNA"/>
</dbReference>
<organism evidence="12 13">
    <name type="scientific">Oceanobacillus bengalensis</name>
    <dbReference type="NCBI Taxonomy" id="1435466"/>
    <lineage>
        <taxon>Bacteria</taxon>
        <taxon>Bacillati</taxon>
        <taxon>Bacillota</taxon>
        <taxon>Bacilli</taxon>
        <taxon>Bacillales</taxon>
        <taxon>Bacillaceae</taxon>
        <taxon>Oceanobacillus</taxon>
    </lineage>
</organism>
<evidence type="ECO:0000256" key="7">
    <source>
        <dbReference type="ARBA" id="ARBA00022705"/>
    </source>
</evidence>
<dbReference type="NCBIfam" id="NF004226">
    <property type="entry name" value="PRK05673.1"/>
    <property type="match status" value="1"/>
</dbReference>
<dbReference type="InterPro" id="IPR011708">
    <property type="entry name" value="DNA_pol3_alpha_NTPase_dom"/>
</dbReference>
<dbReference type="GO" id="GO:0006260">
    <property type="term" value="P:DNA replication"/>
    <property type="evidence" value="ECO:0007669"/>
    <property type="project" value="UniProtKB-KW"/>
</dbReference>
<dbReference type="GO" id="GO:0003676">
    <property type="term" value="F:nucleic acid binding"/>
    <property type="evidence" value="ECO:0007669"/>
    <property type="project" value="InterPro"/>
</dbReference>
<dbReference type="InterPro" id="IPR040982">
    <property type="entry name" value="DNA_pol3_finger"/>
</dbReference>
<dbReference type="GO" id="GO:0008408">
    <property type="term" value="F:3'-5' exonuclease activity"/>
    <property type="evidence" value="ECO:0007669"/>
    <property type="project" value="InterPro"/>
</dbReference>
<comment type="similarity">
    <text evidence="2">Belongs to the DNA polymerase type-C family. DnaE subfamily.</text>
</comment>
<dbReference type="Pfam" id="PF07733">
    <property type="entry name" value="DNA_pol3_alpha"/>
    <property type="match status" value="1"/>
</dbReference>
<comment type="subcellular location">
    <subcellularLocation>
        <location evidence="1">Cytoplasm</location>
    </subcellularLocation>
</comment>
<keyword evidence="13" id="KW-1185">Reference proteome</keyword>
<dbReference type="Pfam" id="PF17657">
    <property type="entry name" value="DNA_pol3_finger"/>
    <property type="match status" value="1"/>
</dbReference>
<dbReference type="GO" id="GO:0005737">
    <property type="term" value="C:cytoplasm"/>
    <property type="evidence" value="ECO:0007669"/>
    <property type="project" value="UniProtKB-SubCell"/>
</dbReference>
<accession>A0A494YWR7</accession>
<sequence length="1115" mass="127703">MGYTHLMVRSGYSLMDSTITIEKLVGKAKELGYGALALTDEHVLYGAVPFYKACIKHGIKPIIGMIVQVEIDEVLNEVILLAKTNKGYQNLVRLTTAIQMDQQDKINLETLHYYASDLICILPATNETLAALLINSQHDEVLSYIHEWKQGFETDAFYIGIQDDHGQESVSEALKAFHETYQMPVVAICDVHYLDERDDIAYDLLKAMHKGEQWGMKLSSPDVRNKHLRSPFEMEQSFRAFWPEVLEETEVIKAMCNVTFDFTKRLLPSFPVPDGMDANTYLEKQCKENINQKYDNLTPTILERLEYELRVISAMGFSDYFLIVADFIRYAKEQNILVGPGRGSSAGSLVAYVLGITDVDPIKYHLLFERFLNPERRTMPDIDVDFSDIRRDEVIDYVREKYGDNHVAQIITFGTFAARSLIRELIKTMDVDQQDAFFILKQIPLQSKKSLADILQDSKDLSEYVKQSQKLKVLFAIAIKLEGIPRHISTHAAGVVISEKPLIEHVPLTRGVNDTHLTQFTMNDLESLGLLKMDFLGLRNLSLLEKIIRSINYTTKKQVSLDTIPEEDEKTYDMLRNGLTNGVFQLESQGMKNVLTQLKPTAFEDIVAVNALYRPGPMDFIPTYIARKHKQEKVTYLHPDIKAILEDTYGVLVYQEQIMQIAHRIAGFTFGQADILRRAVSKKKQDIMEAQQEAFIDGCIASGYTKAVAEEIFSWIVKFSNYGFPRSHAVAYSKISYQLSFLKAHFPANFFAELLSSSRNQQEKLNLYLKEIKETNIALLAPSINKSFGNYSVENNQIRMGLRQIKGMGNQAITEIIHARKDRRFKNLFDFCMRVDRKLVGRNTIENLVMVGAFDETYTNRASLLASIDQAIDQAELFKEFNDQSSLFTDQIELEAEYVKIEDFTVMKKLADEKELLGMYVSSHPLKEHRQALRNNGYITIQHARRQVGKRNVKSVVVIESVKVIRTKRGDSMAFLTISDETSDMDAVIFPDLYRKTNRFMKEEQIITITGKVELRNDRLQWVLDEIEPFEEGKLEPISNQRLFIKVTRDKTSGAIENIKQIADSYPGSTVIFVHQESSKQTYLLANEYSIYPSNECIKLLRNFFGKDNVILQKK</sequence>
<dbReference type="OrthoDB" id="9803237at2"/>
<comment type="catalytic activity">
    <reaction evidence="10">
        <text>DNA(n) + a 2'-deoxyribonucleoside 5'-triphosphate = DNA(n+1) + diphosphate</text>
        <dbReference type="Rhea" id="RHEA:22508"/>
        <dbReference type="Rhea" id="RHEA-COMP:17339"/>
        <dbReference type="Rhea" id="RHEA-COMP:17340"/>
        <dbReference type="ChEBI" id="CHEBI:33019"/>
        <dbReference type="ChEBI" id="CHEBI:61560"/>
        <dbReference type="ChEBI" id="CHEBI:173112"/>
        <dbReference type="EC" id="2.7.7.7"/>
    </reaction>
</comment>
<keyword evidence="7" id="KW-0235">DNA replication</keyword>
<protein>
    <recommendedName>
        <fullName evidence="4">DNA polymerase III subunit alpha</fullName>
        <ecNumber evidence="3">2.7.7.7</ecNumber>
    </recommendedName>
</protein>
<dbReference type="SMART" id="SM00481">
    <property type="entry name" value="POLIIIAc"/>
    <property type="match status" value="1"/>
</dbReference>
<comment type="function">
    <text evidence="9">DNA polymerase III is a complex, multichain enzyme responsible for most of the replicative synthesis in bacteria. This DNA polymerase also exhibits 3' to 5' exonuclease activity. The alpha chain is the DNA polymerase.</text>
</comment>
<dbReference type="InterPro" id="IPR041931">
    <property type="entry name" value="DNA_pol3_alpha_thumb_dom"/>
</dbReference>
<evidence type="ECO:0000259" key="11">
    <source>
        <dbReference type="SMART" id="SM00481"/>
    </source>
</evidence>
<reference evidence="12 13" key="1">
    <citation type="journal article" date="2015" name="Antonie Van Leeuwenhoek">
        <title>Oceanobacillus bengalensis sp. nov., a bacterium isolated from seawater of the Bay of Bengal.</title>
        <authorList>
            <person name="Yongchang O."/>
            <person name="Xiang W."/>
            <person name="Wang G."/>
        </authorList>
    </citation>
    <scope>NUCLEOTIDE SEQUENCE [LARGE SCALE GENOMIC DNA]</scope>
    <source>
        <strain evidence="12 13">MCCC 1K00260</strain>
    </source>
</reference>
<dbReference type="Gene3D" id="1.10.150.870">
    <property type="match status" value="1"/>
</dbReference>
<keyword evidence="5 12" id="KW-0808">Transferase</keyword>
<evidence type="ECO:0000256" key="2">
    <source>
        <dbReference type="ARBA" id="ARBA00009496"/>
    </source>
</evidence>
<dbReference type="Proteomes" id="UP000281813">
    <property type="component" value="Unassembled WGS sequence"/>
</dbReference>
<dbReference type="GO" id="GO:0003887">
    <property type="term" value="F:DNA-directed DNA polymerase activity"/>
    <property type="evidence" value="ECO:0007669"/>
    <property type="project" value="UniProtKB-KW"/>
</dbReference>
<evidence type="ECO:0000256" key="10">
    <source>
        <dbReference type="ARBA" id="ARBA00049244"/>
    </source>
</evidence>
<dbReference type="Gene3D" id="1.10.10.1600">
    <property type="entry name" value="Bacterial DNA polymerase III alpha subunit, thumb domain"/>
    <property type="match status" value="1"/>
</dbReference>
<evidence type="ECO:0000313" key="13">
    <source>
        <dbReference type="Proteomes" id="UP000281813"/>
    </source>
</evidence>
<dbReference type="InterPro" id="IPR016195">
    <property type="entry name" value="Pol/histidinol_Pase-like"/>
</dbReference>
<evidence type="ECO:0000256" key="6">
    <source>
        <dbReference type="ARBA" id="ARBA00022695"/>
    </source>
</evidence>
<evidence type="ECO:0000313" key="12">
    <source>
        <dbReference type="EMBL" id="RKQ14669.1"/>
    </source>
</evidence>
<gene>
    <name evidence="12" type="ORF">D8M05_12575</name>
</gene>
<evidence type="ECO:0000256" key="4">
    <source>
        <dbReference type="ARBA" id="ARBA00019114"/>
    </source>
</evidence>
<dbReference type="Gene3D" id="3.20.20.140">
    <property type="entry name" value="Metal-dependent hydrolases"/>
    <property type="match status" value="1"/>
</dbReference>
<dbReference type="InterPro" id="IPR004013">
    <property type="entry name" value="PHP_dom"/>
</dbReference>
<dbReference type="Pfam" id="PF01336">
    <property type="entry name" value="tRNA_anti-codon"/>
    <property type="match status" value="1"/>
</dbReference>
<dbReference type="Pfam" id="PF02811">
    <property type="entry name" value="PHP"/>
    <property type="match status" value="1"/>
</dbReference>
<evidence type="ECO:0000256" key="5">
    <source>
        <dbReference type="ARBA" id="ARBA00022679"/>
    </source>
</evidence>
<evidence type="ECO:0000256" key="1">
    <source>
        <dbReference type="ARBA" id="ARBA00004496"/>
    </source>
</evidence>
<dbReference type="AlphaFoldDB" id="A0A494YWR7"/>
<keyword evidence="8" id="KW-0239">DNA-directed DNA polymerase</keyword>
<dbReference type="InterPro" id="IPR003141">
    <property type="entry name" value="Pol/His_phosphatase_N"/>
</dbReference>
<dbReference type="NCBIfam" id="TIGR00594">
    <property type="entry name" value="polc"/>
    <property type="match status" value="1"/>
</dbReference>
<evidence type="ECO:0000256" key="9">
    <source>
        <dbReference type="ARBA" id="ARBA00025611"/>
    </source>
</evidence>
<dbReference type="PANTHER" id="PTHR32294:SF0">
    <property type="entry name" value="DNA POLYMERASE III SUBUNIT ALPHA"/>
    <property type="match status" value="1"/>
</dbReference>
<dbReference type="Pfam" id="PF14579">
    <property type="entry name" value="HHH_6"/>
    <property type="match status" value="1"/>
</dbReference>
<dbReference type="InterPro" id="IPR004805">
    <property type="entry name" value="DnaE2/DnaE/PolC"/>
</dbReference>
<dbReference type="RefSeq" id="WP_121132317.1">
    <property type="nucleotide sequence ID" value="NZ_JBHUFK010000060.1"/>
</dbReference>
<dbReference type="InterPro" id="IPR029460">
    <property type="entry name" value="DNAPol_HHH"/>
</dbReference>
<feature type="domain" description="Polymerase/histidinol phosphatase N-terminal" evidence="11">
    <location>
        <begin position="4"/>
        <end position="71"/>
    </location>
</feature>
<dbReference type="PANTHER" id="PTHR32294">
    <property type="entry name" value="DNA POLYMERASE III SUBUNIT ALPHA"/>
    <property type="match status" value="1"/>
</dbReference>
<comment type="caution">
    <text evidence="12">The sequence shown here is derived from an EMBL/GenBank/DDBJ whole genome shotgun (WGS) entry which is preliminary data.</text>
</comment>
<proteinExistence type="inferred from homology"/>
<dbReference type="SUPFAM" id="SSF89550">
    <property type="entry name" value="PHP domain-like"/>
    <property type="match status" value="1"/>
</dbReference>
<evidence type="ECO:0000256" key="3">
    <source>
        <dbReference type="ARBA" id="ARBA00012417"/>
    </source>
</evidence>
<evidence type="ECO:0000256" key="8">
    <source>
        <dbReference type="ARBA" id="ARBA00022932"/>
    </source>
</evidence>
<keyword evidence="6 12" id="KW-0548">Nucleotidyltransferase</keyword>
<dbReference type="CDD" id="cd04485">
    <property type="entry name" value="DnaE_OBF"/>
    <property type="match status" value="1"/>
</dbReference>
<dbReference type="EC" id="2.7.7.7" evidence="3"/>